<name>A0A7X0HQH7_9BACI</name>
<protein>
    <recommendedName>
        <fullName evidence="1">UPF0637 protein HNR53_000279</fullName>
    </recommendedName>
</protein>
<evidence type="ECO:0000313" key="3">
    <source>
        <dbReference type="Proteomes" id="UP000531594"/>
    </source>
</evidence>
<dbReference type="InterPro" id="IPR053707">
    <property type="entry name" value="UPF0637_domain_sf"/>
</dbReference>
<evidence type="ECO:0000256" key="1">
    <source>
        <dbReference type="HAMAP-Rule" id="MF_01851"/>
    </source>
</evidence>
<dbReference type="SUPFAM" id="SSF142913">
    <property type="entry name" value="YktB/PF0168-like"/>
    <property type="match status" value="1"/>
</dbReference>
<evidence type="ECO:0000313" key="2">
    <source>
        <dbReference type="EMBL" id="MBB6443691.1"/>
    </source>
</evidence>
<dbReference type="Pfam" id="PF06335">
    <property type="entry name" value="DUF1054"/>
    <property type="match status" value="1"/>
</dbReference>
<dbReference type="Proteomes" id="UP000531594">
    <property type="component" value="Unassembled WGS sequence"/>
</dbReference>
<comment type="caution">
    <text evidence="2">The sequence shown here is derived from an EMBL/GenBank/DDBJ whole genome shotgun (WGS) entry which is preliminary data.</text>
</comment>
<dbReference type="PIRSF" id="PIRSF021332">
    <property type="entry name" value="DUF1054"/>
    <property type="match status" value="1"/>
</dbReference>
<gene>
    <name evidence="2" type="ORF">HNR53_000279</name>
</gene>
<dbReference type="RefSeq" id="WP_184521848.1">
    <property type="nucleotide sequence ID" value="NZ_JACHGK010000001.1"/>
</dbReference>
<sequence>MNFNGFTESDFDVFLIDGLDARMEALKTHIRPKLETLGAYFAPILSSMTGDEMFAHVAKHARRTINPPKDTWVAFASNSRGYKMLPHFQIGLWRTHLFIWFALIYEAPHKSEFGRRLELNVENIYREIPKDFVWSVDHMKPEVQKHGQLSQEDLTNMFVRVQTVKKAEILCGYQISKQQAITIPGNQLLEQTQFVFETLLPLYKMIETS</sequence>
<dbReference type="HAMAP" id="MF_01851">
    <property type="entry name" value="UPF0637"/>
    <property type="match status" value="1"/>
</dbReference>
<dbReference type="Gene3D" id="3.30.930.20">
    <property type="entry name" value="Protein of unknown function DUF1054"/>
    <property type="match status" value="1"/>
</dbReference>
<dbReference type="InterPro" id="IPR009403">
    <property type="entry name" value="UPF0637"/>
</dbReference>
<organism evidence="2 3">
    <name type="scientific">Bacillus benzoevorans</name>
    <dbReference type="NCBI Taxonomy" id="1456"/>
    <lineage>
        <taxon>Bacteria</taxon>
        <taxon>Bacillati</taxon>
        <taxon>Bacillota</taxon>
        <taxon>Bacilli</taxon>
        <taxon>Bacillales</taxon>
        <taxon>Bacillaceae</taxon>
        <taxon>Bacillus</taxon>
    </lineage>
</organism>
<accession>A0A7X0HQH7</accession>
<dbReference type="AlphaFoldDB" id="A0A7X0HQH7"/>
<comment type="similarity">
    <text evidence="1">Belongs to the UPF0637 family.</text>
</comment>
<reference evidence="2 3" key="1">
    <citation type="submission" date="2020-08" db="EMBL/GenBank/DDBJ databases">
        <title>Genomic Encyclopedia of Type Strains, Phase IV (KMG-IV): sequencing the most valuable type-strain genomes for metagenomic binning, comparative biology and taxonomic classification.</title>
        <authorList>
            <person name="Goeker M."/>
        </authorList>
    </citation>
    <scope>NUCLEOTIDE SEQUENCE [LARGE SCALE GENOMIC DNA]</scope>
    <source>
        <strain evidence="2 3">DSM 5391</strain>
    </source>
</reference>
<keyword evidence="3" id="KW-1185">Reference proteome</keyword>
<dbReference type="EMBL" id="JACHGK010000001">
    <property type="protein sequence ID" value="MBB6443691.1"/>
    <property type="molecule type" value="Genomic_DNA"/>
</dbReference>
<proteinExistence type="inferred from homology"/>